<feature type="domain" description="Aldehyde oxidase/xanthine dehydrogenase a/b hammerhead" evidence="2">
    <location>
        <begin position="48"/>
        <end position="154"/>
    </location>
</feature>
<gene>
    <name evidence="3" type="ORF">AAIR29_01500</name>
</gene>
<evidence type="ECO:0000256" key="1">
    <source>
        <dbReference type="SAM" id="MobiDB-lite"/>
    </source>
</evidence>
<evidence type="ECO:0000259" key="2">
    <source>
        <dbReference type="SMART" id="SM01008"/>
    </source>
</evidence>
<dbReference type="PANTHER" id="PTHR11908:SF123">
    <property type="entry name" value="ALDEHYDE OXIDOREDUCTASE MOLYBDENUM-BINDING SUBUNIT PAOC"/>
    <property type="match status" value="1"/>
</dbReference>
<dbReference type="InterPro" id="IPR000674">
    <property type="entry name" value="Ald_Oxase/Xan_DH_a/b"/>
</dbReference>
<dbReference type="InterPro" id="IPR046867">
    <property type="entry name" value="AldOxase/xan_DH_MoCoBD2"/>
</dbReference>
<dbReference type="SMART" id="SM01008">
    <property type="entry name" value="Ald_Xan_dh_C"/>
    <property type="match status" value="1"/>
</dbReference>
<dbReference type="InterPro" id="IPR008274">
    <property type="entry name" value="AldOxase/xan_DH_MoCoBD1"/>
</dbReference>
<dbReference type="Pfam" id="PF02738">
    <property type="entry name" value="MoCoBD_1"/>
    <property type="match status" value="1"/>
</dbReference>
<organism evidence="3 4">
    <name type="scientific">Psychrobacter saeujeotis</name>
    <dbReference type="NCBI Taxonomy" id="3143436"/>
    <lineage>
        <taxon>Bacteria</taxon>
        <taxon>Pseudomonadati</taxon>
        <taxon>Pseudomonadota</taxon>
        <taxon>Gammaproteobacteria</taxon>
        <taxon>Moraxellales</taxon>
        <taxon>Moraxellaceae</taxon>
        <taxon>Psychrobacter</taxon>
    </lineage>
</organism>
<feature type="compositionally biased region" description="Basic and acidic residues" evidence="1">
    <location>
        <begin position="162"/>
        <end position="186"/>
    </location>
</feature>
<dbReference type="SUPFAM" id="SSF54665">
    <property type="entry name" value="CO dehydrogenase molybdoprotein N-domain-like"/>
    <property type="match status" value="1"/>
</dbReference>
<keyword evidence="4" id="KW-1185">Reference proteome</keyword>
<dbReference type="InterPro" id="IPR016208">
    <property type="entry name" value="Ald_Oxase/xanthine_DH-like"/>
</dbReference>
<evidence type="ECO:0000313" key="3">
    <source>
        <dbReference type="EMBL" id="MEN2750299.1"/>
    </source>
</evidence>
<dbReference type="Gene3D" id="3.90.1170.50">
    <property type="entry name" value="Aldehyde oxidase/xanthine dehydrogenase, a/b hammerhead"/>
    <property type="match status" value="1"/>
</dbReference>
<dbReference type="InterPro" id="IPR037165">
    <property type="entry name" value="AldOxase/xan_DH_Mopterin-bd_sf"/>
</dbReference>
<evidence type="ECO:0000313" key="4">
    <source>
        <dbReference type="Proteomes" id="UP001461960"/>
    </source>
</evidence>
<dbReference type="SUPFAM" id="SSF56003">
    <property type="entry name" value="Molybdenum cofactor-binding domain"/>
    <property type="match status" value="1"/>
</dbReference>
<dbReference type="RefSeq" id="WP_299217344.1">
    <property type="nucleotide sequence ID" value="NZ_JBDGHN010000002.1"/>
</dbReference>
<dbReference type="EMBL" id="JBDGHN010000002">
    <property type="protein sequence ID" value="MEN2750299.1"/>
    <property type="molecule type" value="Genomic_DNA"/>
</dbReference>
<sequence>MSLLDSVLPVEPTNKEKMDQPVETLFDKTASNLVGKPINRVEGSLKVSGQAHYSAEIDVDSKVYGVLVSSTIAKGKVEKIDSDSIAHIPGIIKVVTDLKHFLRNSAQGGDTEAPAQGVSEIFYHGQPIAVVVAETFEAATEGAKALKVTYKDETDQAALDFTKELPNAHEVNEKKGSDKNAKHGDPEQGLADSAVTLDSVYHTPSQSNSPMEPHVTLAHWEDDKLVLYTSNQMIASCKQQVMDALDLKKDQVELISYYVGGGFGSKLGIAPESIAAAIASKEVGRPVLITMTRPQVMEATVRRSNTRQRIAIGCNEEGIINTFIHDTTTSNLPGEAFFEPTALSTHFLYRGENRRVSYQMVDMNHVLSGSMRAPGEAVGMIAVECAMDELANKLEMDPIELRRRNEPEEDPSKEIPFSTRQLVACMEKGAEAFGWDEHNPKPASRLEGDWWIGTGMSGTSRGNTLQPSEARAILQVDDSKELGVKAIIETDMTDIGTGSYTVFTQVAADLLGLPIDHIEMKLGDSDLPPASGSGGSFGAASAGSGIYLACEQLRAMLAKKVGLHADTIRIDNGQIKKSGEHEPSKVEVAIDTGKEKVTELVDEKLANKVSGLMDKAVGLMDIASEKTGIPLPESASNLKTATEQYDFSDAQSYALADVIAEYDEQEISAKGQIKPGKNGKNLRQASFGANFAEVAVHKVTGEIRVKRMTGVYAAGRILNHKLATSQCYGGMIFGIGSALMEEVIHDKRDGRLCNHDLAEYHVPVNADVPQLEVILLEEDDPYTNPMHIKGIGETSISGSAAAIANAIYNAVGVRVYDFPITLDKLLAEMPE</sequence>
<dbReference type="Proteomes" id="UP001461960">
    <property type="component" value="Unassembled WGS sequence"/>
</dbReference>
<comment type="caution">
    <text evidence="3">The sequence shown here is derived from an EMBL/GenBank/DDBJ whole genome shotgun (WGS) entry which is preliminary data.</text>
</comment>
<dbReference type="PANTHER" id="PTHR11908">
    <property type="entry name" value="XANTHINE DEHYDROGENASE"/>
    <property type="match status" value="1"/>
</dbReference>
<dbReference type="InterPro" id="IPR036856">
    <property type="entry name" value="Ald_Oxase/Xan_DH_a/b_sf"/>
</dbReference>
<name>A0ABU9X5R2_9GAMM</name>
<proteinExistence type="predicted"/>
<reference evidence="3 4" key="1">
    <citation type="submission" date="2024-05" db="EMBL/GenBank/DDBJ databases">
        <authorList>
            <person name="Kim H.-Y."/>
            <person name="Kim E."/>
            <person name="Cai Y."/>
            <person name="Yang S.-M."/>
            <person name="Lee W."/>
        </authorList>
    </citation>
    <scope>NUCLEOTIDE SEQUENCE [LARGE SCALE GENOMIC DNA]</scope>
    <source>
        <strain evidence="3 4">FBL11</strain>
    </source>
</reference>
<dbReference type="Pfam" id="PF01315">
    <property type="entry name" value="Ald_Xan_dh_C"/>
    <property type="match status" value="1"/>
</dbReference>
<protein>
    <submittedName>
        <fullName evidence="3">Xanthine dehydrogenase family protein molybdopterin-binding subunit</fullName>
    </submittedName>
</protein>
<accession>A0ABU9X5R2</accession>
<dbReference type="Pfam" id="PF20256">
    <property type="entry name" value="MoCoBD_2"/>
    <property type="match status" value="1"/>
</dbReference>
<feature type="region of interest" description="Disordered" evidence="1">
    <location>
        <begin position="162"/>
        <end position="189"/>
    </location>
</feature>
<dbReference type="Gene3D" id="3.30.365.10">
    <property type="entry name" value="Aldehyde oxidase/xanthine dehydrogenase, molybdopterin binding domain"/>
    <property type="match status" value="5"/>
</dbReference>